<keyword evidence="8" id="KW-0143">Chaperone</keyword>
<reference evidence="14" key="2">
    <citation type="journal article" date="2013" name="G3 (Bethesda)">
        <title>Genomes of Ashbya fungi isolated from insects reveal four mating-type loci, numerous translocations, lack of transposons, and distinct gene duplications.</title>
        <authorList>
            <person name="Dietrich F.S."/>
            <person name="Voegeli S."/>
            <person name="Kuo S."/>
            <person name="Philippsen P."/>
        </authorList>
    </citation>
    <scope>GENOME REANNOTATION</scope>
    <source>
        <strain evidence="14">ATCC 10895 / CBS 109.51 / FGSC 9923 / NRRL Y-1056</strain>
    </source>
</reference>
<dbReference type="SUPFAM" id="SSF49493">
    <property type="entry name" value="HSP40/DnaJ peptide-binding domain"/>
    <property type="match status" value="2"/>
</dbReference>
<keyword evidence="4 10" id="KW-0863">Zinc-finger</keyword>
<dbReference type="SMART" id="SM00271">
    <property type="entry name" value="DnaJ"/>
    <property type="match status" value="1"/>
</dbReference>
<dbReference type="CDD" id="cd06257">
    <property type="entry name" value="DnaJ"/>
    <property type="match status" value="1"/>
</dbReference>
<evidence type="ECO:0000259" key="12">
    <source>
        <dbReference type="PROSITE" id="PS51188"/>
    </source>
</evidence>
<dbReference type="InterPro" id="IPR001305">
    <property type="entry name" value="HSP_DnaJ_Cys-rich_dom"/>
</dbReference>
<dbReference type="GeneID" id="4622333"/>
<dbReference type="OMA" id="MATDYYA"/>
<evidence type="ECO:0000256" key="7">
    <source>
        <dbReference type="ARBA" id="ARBA00023128"/>
    </source>
</evidence>
<evidence type="ECO:0000313" key="14">
    <source>
        <dbReference type="Proteomes" id="UP000000591"/>
    </source>
</evidence>
<dbReference type="HOGENOM" id="CLU_017633_0_3_1"/>
<reference evidence="13 14" key="1">
    <citation type="journal article" date="2004" name="Science">
        <title>The Ashbya gossypii genome as a tool for mapping the ancient Saccharomyces cerevisiae genome.</title>
        <authorList>
            <person name="Dietrich F.S."/>
            <person name="Voegeli S."/>
            <person name="Brachat S."/>
            <person name="Lerch A."/>
            <person name="Gates K."/>
            <person name="Steiner S."/>
            <person name="Mohr C."/>
            <person name="Pohlmann R."/>
            <person name="Luedi P."/>
            <person name="Choi S."/>
            <person name="Wing R.A."/>
            <person name="Flavier A."/>
            <person name="Gaffney T.D."/>
            <person name="Philippsen P."/>
        </authorList>
    </citation>
    <scope>NUCLEOTIDE SEQUENCE [LARGE SCALE GENOMIC DNA]</scope>
    <source>
        <strain evidence="14">ATCC 10895 / CBS 109.51 / FGSC 9923 / NRRL Y-1056</strain>
    </source>
</reference>
<evidence type="ECO:0000256" key="2">
    <source>
        <dbReference type="ARBA" id="ARBA00022723"/>
    </source>
</evidence>
<dbReference type="GO" id="GO:0042026">
    <property type="term" value="P:protein refolding"/>
    <property type="evidence" value="ECO:0000318"/>
    <property type="project" value="GO_Central"/>
</dbReference>
<dbReference type="PANTHER" id="PTHR43096:SF52">
    <property type="entry name" value="DNAJ HOMOLOG 1, MITOCHONDRIAL-RELATED"/>
    <property type="match status" value="1"/>
</dbReference>
<dbReference type="FunFam" id="1.10.287.110:FF:000053">
    <property type="entry name" value="Putative Mitochondrial DnaJ chaperone"/>
    <property type="match status" value="1"/>
</dbReference>
<keyword evidence="7" id="KW-0496">Mitochondrion</keyword>
<dbReference type="GO" id="GO:0008270">
    <property type="term" value="F:zinc ion binding"/>
    <property type="evidence" value="ECO:0007669"/>
    <property type="project" value="UniProtKB-KW"/>
</dbReference>
<keyword evidence="6" id="KW-0809">Transit peptide</keyword>
<dbReference type="GO" id="GO:0072655">
    <property type="term" value="P:establishment of protein localization to mitochondrion"/>
    <property type="evidence" value="ECO:0007669"/>
    <property type="project" value="UniProtKB-ARBA"/>
</dbReference>
<protein>
    <recommendedName>
        <fullName evidence="9">DnaJ homolog 1, mitochondrial</fullName>
    </recommendedName>
</protein>
<proteinExistence type="inferred from homology"/>
<dbReference type="CDD" id="cd10747">
    <property type="entry name" value="DnaJ_C"/>
    <property type="match status" value="1"/>
</dbReference>
<dbReference type="GO" id="GO:0005739">
    <property type="term" value="C:mitochondrion"/>
    <property type="evidence" value="ECO:0007669"/>
    <property type="project" value="UniProtKB-SubCell"/>
</dbReference>
<dbReference type="Pfam" id="PF00684">
    <property type="entry name" value="DnaJ_CXXCXGXG"/>
    <property type="match status" value="1"/>
</dbReference>
<dbReference type="Gene3D" id="2.60.260.20">
    <property type="entry name" value="Urease metallochaperone UreE, N-terminal domain"/>
    <property type="match status" value="2"/>
</dbReference>
<evidence type="ECO:0000256" key="8">
    <source>
        <dbReference type="ARBA" id="ARBA00023186"/>
    </source>
</evidence>
<dbReference type="CDD" id="cd10719">
    <property type="entry name" value="DnaJ_zf"/>
    <property type="match status" value="1"/>
</dbReference>
<dbReference type="SUPFAM" id="SSF57938">
    <property type="entry name" value="DnaJ/Hsp40 cysteine-rich domain"/>
    <property type="match status" value="1"/>
</dbReference>
<dbReference type="Proteomes" id="UP000000591">
    <property type="component" value="Chromosome VI"/>
</dbReference>
<dbReference type="PROSITE" id="PS00636">
    <property type="entry name" value="DNAJ_1"/>
    <property type="match status" value="1"/>
</dbReference>
<gene>
    <name evidence="13" type="ORF">AGOS_AFR507W</name>
</gene>
<evidence type="ECO:0000256" key="4">
    <source>
        <dbReference type="ARBA" id="ARBA00022771"/>
    </source>
</evidence>
<dbReference type="OrthoDB" id="10256793at2759"/>
<organism evidence="13 14">
    <name type="scientific">Eremothecium gossypii (strain ATCC 10895 / CBS 109.51 / FGSC 9923 / NRRL Y-1056)</name>
    <name type="common">Yeast</name>
    <name type="synonym">Ashbya gossypii</name>
    <dbReference type="NCBI Taxonomy" id="284811"/>
    <lineage>
        <taxon>Eukaryota</taxon>
        <taxon>Fungi</taxon>
        <taxon>Dikarya</taxon>
        <taxon>Ascomycota</taxon>
        <taxon>Saccharomycotina</taxon>
        <taxon>Saccharomycetes</taxon>
        <taxon>Saccharomycetales</taxon>
        <taxon>Saccharomycetaceae</taxon>
        <taxon>Eremothecium</taxon>
    </lineage>
</organism>
<evidence type="ECO:0000256" key="1">
    <source>
        <dbReference type="ARBA" id="ARBA00004173"/>
    </source>
</evidence>
<keyword evidence="14" id="KW-1185">Reference proteome</keyword>
<dbReference type="KEGG" id="ago:AGOS_AFR507W"/>
<name>Q752R6_EREGS</name>
<dbReference type="GO" id="GO:0005737">
    <property type="term" value="C:cytoplasm"/>
    <property type="evidence" value="ECO:0000318"/>
    <property type="project" value="GO_Central"/>
</dbReference>
<evidence type="ECO:0000313" key="13">
    <source>
        <dbReference type="EMBL" id="AAS53878.1"/>
    </source>
</evidence>
<dbReference type="Gene3D" id="2.10.230.10">
    <property type="entry name" value="Heat shock protein DnaJ, cysteine-rich domain"/>
    <property type="match status" value="1"/>
</dbReference>
<keyword evidence="3" id="KW-0677">Repeat</keyword>
<accession>Q752R6</accession>
<evidence type="ECO:0000256" key="5">
    <source>
        <dbReference type="ARBA" id="ARBA00022833"/>
    </source>
</evidence>
<dbReference type="STRING" id="284811.Q752R6"/>
<dbReference type="InterPro" id="IPR018253">
    <property type="entry name" value="DnaJ_domain_CS"/>
</dbReference>
<dbReference type="GO" id="GO:0001671">
    <property type="term" value="F:ATPase activator activity"/>
    <property type="evidence" value="ECO:0007669"/>
    <property type="project" value="UniProtKB-ARBA"/>
</dbReference>
<feature type="domain" description="CR-type" evidence="12">
    <location>
        <begin position="190"/>
        <end position="270"/>
    </location>
</feature>
<sequence>MLGQICRVTARTGGAAKAHWAGAARARQFHSSWRRLQEIRDPYETLGVAKDASASQIKKAYYKLAKQFHPDINKDEGAEKKFHDLQNAYEILSDENKRRQYDQFGAAAFSQGGAGAGGAGGFQGGFGGFSGFGDFGEFGGLNFEDLFGAAFRGGARGAGRQGGAQFVREFKGDSIQVPFKLSFRDAVFGLKDVPLRYAVYDQCGTCSGSGLKAGAQRSVCGGCHGTGTQVHVRAGFQMASTCSQCSGEGYSIRRGDRCGTCSGEGVVFNRNKEVKMDFPHGLQDGDVVKVPGQGSFPHIQVDPKTAHTMRLRRGDLLVQVQVERDPRFQIKNNYDIWYVQEIPITTAALGGTVSIPTVDGDQIRLKVIPGTQPDQVVSIPNKGVPRGLSGARGDMKVQYRIVMKKPQSKAEKFLWEALADVTGDKTARRTENIDAAMAGTAAPGVASSPDEPSTLRKLEKFISNAFKTIRGDQH</sequence>
<evidence type="ECO:0000259" key="11">
    <source>
        <dbReference type="PROSITE" id="PS50076"/>
    </source>
</evidence>
<dbReference type="eggNOG" id="KOG0715">
    <property type="taxonomic scope" value="Eukaryota"/>
</dbReference>
<dbReference type="InterPro" id="IPR012724">
    <property type="entry name" value="DnaJ"/>
</dbReference>
<keyword evidence="5 10" id="KW-0862">Zinc</keyword>
<dbReference type="GO" id="GO:0009408">
    <property type="term" value="P:response to heat"/>
    <property type="evidence" value="ECO:0007669"/>
    <property type="project" value="InterPro"/>
</dbReference>
<dbReference type="AlphaFoldDB" id="Q752R6"/>
<keyword evidence="2 10" id="KW-0479">Metal-binding</keyword>
<dbReference type="PROSITE" id="PS51188">
    <property type="entry name" value="ZF_CR"/>
    <property type="match status" value="1"/>
</dbReference>
<evidence type="ECO:0000256" key="6">
    <source>
        <dbReference type="ARBA" id="ARBA00022946"/>
    </source>
</evidence>
<dbReference type="InterPro" id="IPR036410">
    <property type="entry name" value="HSP_DnaJ_Cys-rich_dom_sf"/>
</dbReference>
<feature type="zinc finger region" description="CR-type" evidence="10">
    <location>
        <begin position="190"/>
        <end position="270"/>
    </location>
</feature>
<evidence type="ECO:0000256" key="10">
    <source>
        <dbReference type="PROSITE-ProRule" id="PRU00546"/>
    </source>
</evidence>
<dbReference type="SMR" id="Q752R6"/>
<dbReference type="RefSeq" id="NP_986054.1">
    <property type="nucleotide sequence ID" value="NM_212190.1"/>
</dbReference>
<feature type="domain" description="J" evidence="11">
    <location>
        <begin position="41"/>
        <end position="105"/>
    </location>
</feature>
<dbReference type="GO" id="GO:0031072">
    <property type="term" value="F:heat shock protein binding"/>
    <property type="evidence" value="ECO:0007669"/>
    <property type="project" value="InterPro"/>
</dbReference>
<dbReference type="PROSITE" id="PS50076">
    <property type="entry name" value="DNAJ_2"/>
    <property type="match status" value="1"/>
</dbReference>
<dbReference type="InParanoid" id="Q752R6"/>
<dbReference type="SUPFAM" id="SSF46565">
    <property type="entry name" value="Chaperone J-domain"/>
    <property type="match status" value="1"/>
</dbReference>
<comment type="subcellular location">
    <subcellularLocation>
        <location evidence="1">Mitochondrion</location>
    </subcellularLocation>
</comment>
<dbReference type="PRINTS" id="PR00625">
    <property type="entry name" value="JDOMAIN"/>
</dbReference>
<dbReference type="FunFam" id="2.60.260.20:FF:000005">
    <property type="entry name" value="Chaperone protein dnaJ 1, mitochondrial"/>
    <property type="match status" value="1"/>
</dbReference>
<dbReference type="GO" id="GO:0005524">
    <property type="term" value="F:ATP binding"/>
    <property type="evidence" value="ECO:0007669"/>
    <property type="project" value="InterPro"/>
</dbReference>
<dbReference type="InterPro" id="IPR002939">
    <property type="entry name" value="DnaJ_C"/>
</dbReference>
<dbReference type="InterPro" id="IPR036869">
    <property type="entry name" value="J_dom_sf"/>
</dbReference>
<dbReference type="EMBL" id="AE016819">
    <property type="protein sequence ID" value="AAS53878.1"/>
    <property type="molecule type" value="Genomic_DNA"/>
</dbReference>
<dbReference type="InterPro" id="IPR008971">
    <property type="entry name" value="HSP40/DnaJ_pept-bd"/>
</dbReference>
<dbReference type="PANTHER" id="PTHR43096">
    <property type="entry name" value="DNAJ HOMOLOG 1, MITOCHONDRIAL-RELATED"/>
    <property type="match status" value="1"/>
</dbReference>
<evidence type="ECO:0000256" key="3">
    <source>
        <dbReference type="ARBA" id="ARBA00022737"/>
    </source>
</evidence>
<dbReference type="GO" id="GO:0051082">
    <property type="term" value="F:unfolded protein binding"/>
    <property type="evidence" value="ECO:0000318"/>
    <property type="project" value="GO_Central"/>
</dbReference>
<dbReference type="HAMAP" id="MF_01152">
    <property type="entry name" value="DnaJ"/>
    <property type="match status" value="1"/>
</dbReference>
<dbReference type="Pfam" id="PF00226">
    <property type="entry name" value="DnaJ"/>
    <property type="match status" value="1"/>
</dbReference>
<dbReference type="Pfam" id="PF01556">
    <property type="entry name" value="DnaJ_C"/>
    <property type="match status" value="1"/>
</dbReference>
<evidence type="ECO:0000256" key="9">
    <source>
        <dbReference type="ARBA" id="ARBA00072890"/>
    </source>
</evidence>
<dbReference type="FunCoup" id="Q752R6">
    <property type="interactions" value="976"/>
</dbReference>
<dbReference type="InterPro" id="IPR001623">
    <property type="entry name" value="DnaJ_domain"/>
</dbReference>
<dbReference type="FunFam" id="2.10.230.10:FF:000001">
    <property type="entry name" value="DnaJ subfamily A member 2"/>
    <property type="match status" value="1"/>
</dbReference>
<dbReference type="Gene3D" id="1.10.287.110">
    <property type="entry name" value="DnaJ domain"/>
    <property type="match status" value="1"/>
</dbReference>